<proteinExistence type="predicted"/>
<dbReference type="PANTHER" id="PTHR35362">
    <property type="entry name" value="ANK_REP_REGION DOMAIN-CONTAINING PROTEIN"/>
    <property type="match status" value="1"/>
</dbReference>
<gene>
    <name evidence="3" type="ORF">M0811_09249</name>
</gene>
<dbReference type="Pfam" id="PF17751">
    <property type="entry name" value="SKICH"/>
    <property type="match status" value="1"/>
</dbReference>
<dbReference type="InterPro" id="IPR000210">
    <property type="entry name" value="BTB/POZ_dom"/>
</dbReference>
<dbReference type="PROSITE" id="PS50097">
    <property type="entry name" value="BTB"/>
    <property type="match status" value="1"/>
</dbReference>
<dbReference type="InterPro" id="IPR011333">
    <property type="entry name" value="SKP1/BTB/POZ_sf"/>
</dbReference>
<dbReference type="AlphaFoldDB" id="A0A9Q0LK05"/>
<evidence type="ECO:0000313" key="3">
    <source>
        <dbReference type="EMBL" id="KAJ5072803.1"/>
    </source>
</evidence>
<feature type="compositionally biased region" description="Acidic residues" evidence="1">
    <location>
        <begin position="403"/>
        <end position="415"/>
    </location>
</feature>
<name>A0A9Q0LK05_ANAIG</name>
<sequence>MEKKYFIRVKNCENNKAQVTNENTLEIEWKLPENFQPKDTDWIALYVSTNTNNNYITYAYNSNSELEGSIVMSVESYQVNNKKLQIRYLPDSKYKSILVSDVFEVVPFQQAKMYVDEINEKQVKVRWDLPYEYTPDYYDWIGLFLKGSSNNDFLTWKYNSDYLQNGSFEFSLLNLESNIDQELVFRYLPNNGYQSIGESEPFSVKSEIPETNLIVSKDKYGFGEPIEVFWEFPEEFDMPTTSSWIGLYYENSANRQYIEFKYMSLLSKKGSMTFEMKDFQKINFLDNFQFRYFFNSYLIQSISKPFQIQFFENDGIQIISKKPSFGFPIHVQFKLPDGYKPNIRDSICLFDYDSGTDLNDTTQKPLAEKFNDRLSRLDVVEFSLDSNWKKKKEENQNQNENQNENENENQNENENENPSQFFIVKYISHPKNSEEKKVLITSSRFEVVELKDLNLSVSKNKVLHGDTVDVNWELPDFYNPTTTDWIGLYLKESTNDSFLTWQYNSIATRKGSLTFNIGDYITDKDQVFEFRYLPNNKYSSIAKSEEITVNEVEIKDFKLLVSKNPVCFGDSITVEWEFPESYNPTYADWIGLYLKGSPNNSFLTWQYNSSVTRKGSLTFNIGDYITNKDQVFEFRYLPNNQYRSLGKSDEIKVIPLEGGEINISSEKAKLGDKITISWQLPNNYEPNQNDHLIFFKSQFQSKDEEIPKKYQIIYQNEKSEKTGKTEIKVTFGDGLFEEEFIIGYYSRYGFMACQSPIIIEPTDFVGIKILNKRISVGDKIQAVWSLPSIFTPLENDKITVVTTKESRIIPIANSISICNVGSISSENGLSPLIKSESFPIESRNVSNNLQTDLFNLFLRQEFCDFTINYSDGNIQVHKLILLMRFDNDQFILEKIQEVLSTKTKKQVIPFLIFIYTGMIDPSTSLDLNQFQKDEWNFIEENHPFFSFYWKQNQFNFEDSDSQEFFQKYLESSDDFVHLQNLNKIQVILQELGFDQNWIQNKKEEAGIKNDLLNLYLEKIEKKDFGIVCNDSSEIKVHKLILIARSNLFRGMFLSVKDDSNSVNDYSEKSKESLEQLIYFFYFGEFDLNLKGDSTKIIQELKDTEDFYQLSPFTPFYNRLKEF</sequence>
<protein>
    <recommendedName>
        <fullName evidence="2">BTB domain-containing protein</fullName>
    </recommendedName>
</protein>
<dbReference type="PANTHER" id="PTHR35362:SF1">
    <property type="entry name" value="SKICH DOMAIN-CONTAINING PROTEIN"/>
    <property type="match status" value="1"/>
</dbReference>
<dbReference type="InterPro" id="IPR041611">
    <property type="entry name" value="SKICH"/>
</dbReference>
<reference evidence="3" key="1">
    <citation type="submission" date="2022-10" db="EMBL/GenBank/DDBJ databases">
        <title>Novel sulphate-reducing endosymbionts in the free-living metamonad Anaeramoeba.</title>
        <authorList>
            <person name="Jerlstrom-Hultqvist J."/>
            <person name="Cepicka I."/>
            <person name="Gallot-Lavallee L."/>
            <person name="Salas-Leiva D."/>
            <person name="Curtis B.A."/>
            <person name="Zahonova K."/>
            <person name="Pipaliya S."/>
            <person name="Dacks J."/>
            <person name="Roger A.J."/>
        </authorList>
    </citation>
    <scope>NUCLEOTIDE SEQUENCE</scope>
    <source>
        <strain evidence="3">BMAN</strain>
    </source>
</reference>
<keyword evidence="4" id="KW-1185">Reference proteome</keyword>
<evidence type="ECO:0000256" key="1">
    <source>
        <dbReference type="SAM" id="MobiDB-lite"/>
    </source>
</evidence>
<dbReference type="CDD" id="cd18186">
    <property type="entry name" value="BTB_POZ_ZBTB_KLHL-like"/>
    <property type="match status" value="1"/>
</dbReference>
<dbReference type="Gene3D" id="3.30.710.10">
    <property type="entry name" value="Potassium Channel Kv1.1, Chain A"/>
    <property type="match status" value="2"/>
</dbReference>
<dbReference type="SUPFAM" id="SSF54695">
    <property type="entry name" value="POZ domain"/>
    <property type="match status" value="2"/>
</dbReference>
<dbReference type="EMBL" id="JAPDFW010000079">
    <property type="protein sequence ID" value="KAJ5072803.1"/>
    <property type="molecule type" value="Genomic_DNA"/>
</dbReference>
<evidence type="ECO:0000259" key="2">
    <source>
        <dbReference type="PROSITE" id="PS50097"/>
    </source>
</evidence>
<dbReference type="SMART" id="SM00225">
    <property type="entry name" value="BTB"/>
    <property type="match status" value="1"/>
</dbReference>
<dbReference type="Pfam" id="PF00651">
    <property type="entry name" value="BTB"/>
    <property type="match status" value="1"/>
</dbReference>
<evidence type="ECO:0000313" key="4">
    <source>
        <dbReference type="Proteomes" id="UP001149090"/>
    </source>
</evidence>
<comment type="caution">
    <text evidence="3">The sequence shown here is derived from an EMBL/GenBank/DDBJ whole genome shotgun (WGS) entry which is preliminary data.</text>
</comment>
<feature type="domain" description="BTB" evidence="2">
    <location>
        <begin position="1022"/>
        <end position="1089"/>
    </location>
</feature>
<dbReference type="Gene3D" id="2.60.40.2840">
    <property type="match status" value="5"/>
</dbReference>
<organism evidence="3 4">
    <name type="scientific">Anaeramoeba ignava</name>
    <name type="common">Anaerobic marine amoeba</name>
    <dbReference type="NCBI Taxonomy" id="1746090"/>
    <lineage>
        <taxon>Eukaryota</taxon>
        <taxon>Metamonada</taxon>
        <taxon>Anaeramoebidae</taxon>
        <taxon>Anaeramoeba</taxon>
    </lineage>
</organism>
<dbReference type="Proteomes" id="UP001149090">
    <property type="component" value="Unassembled WGS sequence"/>
</dbReference>
<feature type="region of interest" description="Disordered" evidence="1">
    <location>
        <begin position="390"/>
        <end position="415"/>
    </location>
</feature>
<accession>A0A9Q0LK05</accession>